<dbReference type="Proteomes" id="UP001500622">
    <property type="component" value="Unassembled WGS sequence"/>
</dbReference>
<keyword evidence="1" id="KW-0378">Hydrolase</keyword>
<comment type="caution">
    <text evidence="4">The sequence shown here is derived from an EMBL/GenBank/DDBJ whole genome shotgun (WGS) entry which is preliminary data.</text>
</comment>
<proteinExistence type="predicted"/>
<evidence type="ECO:0000256" key="1">
    <source>
        <dbReference type="ARBA" id="ARBA00022801"/>
    </source>
</evidence>
<dbReference type="Pfam" id="PF04203">
    <property type="entry name" value="Sortase"/>
    <property type="match status" value="1"/>
</dbReference>
<gene>
    <name evidence="4" type="ORF">GCM10023169_29100</name>
</gene>
<accession>A0ABP8LHB3</accession>
<evidence type="ECO:0000313" key="5">
    <source>
        <dbReference type="Proteomes" id="UP001500622"/>
    </source>
</evidence>
<evidence type="ECO:0000256" key="3">
    <source>
        <dbReference type="SAM" id="Phobius"/>
    </source>
</evidence>
<keyword evidence="3" id="KW-0812">Transmembrane</keyword>
<keyword evidence="5" id="KW-1185">Reference proteome</keyword>
<feature type="region of interest" description="Disordered" evidence="2">
    <location>
        <begin position="58"/>
        <end position="85"/>
    </location>
</feature>
<dbReference type="InterPro" id="IPR042003">
    <property type="entry name" value="Sortase_E"/>
</dbReference>
<keyword evidence="3" id="KW-1133">Transmembrane helix</keyword>
<feature type="transmembrane region" description="Helical" evidence="3">
    <location>
        <begin position="21"/>
        <end position="48"/>
    </location>
</feature>
<evidence type="ECO:0000256" key="2">
    <source>
        <dbReference type="SAM" id="MobiDB-lite"/>
    </source>
</evidence>
<evidence type="ECO:0000313" key="4">
    <source>
        <dbReference type="EMBL" id="GAA4428213.1"/>
    </source>
</evidence>
<keyword evidence="3" id="KW-0472">Membrane</keyword>
<dbReference type="InterPro" id="IPR053465">
    <property type="entry name" value="Sortase_Class_E"/>
</dbReference>
<name>A0ABP8LHB3_9MICO</name>
<sequence length="251" mass="27389">MVTSTRRAAHGPPPRRRPLRVSVIGFVGELLLTAGVLLGLFVVWQLFWTDVEASRDQQEAVEQIQESFTPPPAEPDPGPRTGAPPVMNAPAHGGDFGLLYVPRWGEDYQLPIAEGDDLPVLNEGAAGHRPGTAMPGEVGNFALAGHRQTYGAAFHHIDQLETSDRIIVWTKEAWLVYRVTDSYIVASDQTEVVAPVPGEPGAEATDRMITLITCHPLWSTAERWIVHGELVEWYPPSDPGDGLPEPLREGG</sequence>
<organism evidence="4 5">
    <name type="scientific">Georgenia halophila</name>
    <dbReference type="NCBI Taxonomy" id="620889"/>
    <lineage>
        <taxon>Bacteria</taxon>
        <taxon>Bacillati</taxon>
        <taxon>Actinomycetota</taxon>
        <taxon>Actinomycetes</taxon>
        <taxon>Micrococcales</taxon>
        <taxon>Bogoriellaceae</taxon>
        <taxon>Georgenia</taxon>
    </lineage>
</organism>
<reference evidence="5" key="1">
    <citation type="journal article" date="2019" name="Int. J. Syst. Evol. Microbiol.">
        <title>The Global Catalogue of Microorganisms (GCM) 10K type strain sequencing project: providing services to taxonomists for standard genome sequencing and annotation.</title>
        <authorList>
            <consortium name="The Broad Institute Genomics Platform"/>
            <consortium name="The Broad Institute Genome Sequencing Center for Infectious Disease"/>
            <person name="Wu L."/>
            <person name="Ma J."/>
        </authorList>
    </citation>
    <scope>NUCLEOTIDE SEQUENCE [LARGE SCALE GENOMIC DNA]</scope>
    <source>
        <strain evidence="5">JCM 17810</strain>
    </source>
</reference>
<dbReference type="SUPFAM" id="SSF63817">
    <property type="entry name" value="Sortase"/>
    <property type="match status" value="1"/>
</dbReference>
<dbReference type="InterPro" id="IPR023365">
    <property type="entry name" value="Sortase_dom-sf"/>
</dbReference>
<protein>
    <submittedName>
        <fullName evidence="4">Class E sortase</fullName>
    </submittedName>
</protein>
<dbReference type="EMBL" id="BAABGN010000012">
    <property type="protein sequence ID" value="GAA4428213.1"/>
    <property type="molecule type" value="Genomic_DNA"/>
</dbReference>
<dbReference type="CDD" id="cd05830">
    <property type="entry name" value="Sortase_E"/>
    <property type="match status" value="1"/>
</dbReference>
<dbReference type="NCBIfam" id="NF033747">
    <property type="entry name" value="class_E_sortase"/>
    <property type="match status" value="1"/>
</dbReference>
<dbReference type="NCBIfam" id="TIGR01076">
    <property type="entry name" value="sortase_fam"/>
    <property type="match status" value="1"/>
</dbReference>
<feature type="compositionally biased region" description="Pro residues" evidence="2">
    <location>
        <begin position="69"/>
        <end position="78"/>
    </location>
</feature>
<dbReference type="InterPro" id="IPR005754">
    <property type="entry name" value="Sortase"/>
</dbReference>
<dbReference type="Gene3D" id="2.40.260.10">
    <property type="entry name" value="Sortase"/>
    <property type="match status" value="1"/>
</dbReference>